<dbReference type="KEGG" id="mlz:F6J85_15650"/>
<dbReference type="InterPro" id="IPR043129">
    <property type="entry name" value="ATPase_NBD"/>
</dbReference>
<accession>A0A5J6L7E6</accession>
<dbReference type="Pfam" id="PF00370">
    <property type="entry name" value="FGGY_N"/>
    <property type="match status" value="1"/>
</dbReference>
<comment type="similarity">
    <text evidence="1">Belongs to the FGGY kinase family.</text>
</comment>
<dbReference type="GO" id="GO:0005829">
    <property type="term" value="C:cytosol"/>
    <property type="evidence" value="ECO:0007669"/>
    <property type="project" value="TreeGrafter"/>
</dbReference>
<dbReference type="PANTHER" id="PTHR10196">
    <property type="entry name" value="SUGAR KINASE"/>
    <property type="match status" value="1"/>
</dbReference>
<dbReference type="GO" id="GO:0008993">
    <property type="term" value="F:rhamnulokinase activity"/>
    <property type="evidence" value="ECO:0007669"/>
    <property type="project" value="InterPro"/>
</dbReference>
<gene>
    <name evidence="11" type="ORF">F6J85_15650</name>
</gene>
<evidence type="ECO:0000313" key="11">
    <source>
        <dbReference type="EMBL" id="QEW04375.1"/>
    </source>
</evidence>
<feature type="domain" description="Carbohydrate kinase FGGY N-terminal" evidence="9">
    <location>
        <begin position="10"/>
        <end position="248"/>
    </location>
</feature>
<evidence type="ECO:0000256" key="3">
    <source>
        <dbReference type="ARBA" id="ARBA00022741"/>
    </source>
</evidence>
<dbReference type="GO" id="GO:0006071">
    <property type="term" value="P:glycerol metabolic process"/>
    <property type="evidence" value="ECO:0007669"/>
    <property type="project" value="TreeGrafter"/>
</dbReference>
<evidence type="ECO:0000256" key="1">
    <source>
        <dbReference type="ARBA" id="ARBA00009156"/>
    </source>
</evidence>
<dbReference type="GO" id="GO:0019301">
    <property type="term" value="P:rhamnose catabolic process"/>
    <property type="evidence" value="ECO:0007669"/>
    <property type="project" value="InterPro"/>
</dbReference>
<keyword evidence="4 11" id="KW-0418">Kinase</keyword>
<reference evidence="12" key="1">
    <citation type="submission" date="2019-09" db="EMBL/GenBank/DDBJ databases">
        <title>Mumia zhuanghuii sp. nov. isolated from the intestinal contents of plateau pika (Ochotona curzoniae) in the Qinghai-Tibet plateau of China.</title>
        <authorList>
            <person name="Tian Z."/>
        </authorList>
    </citation>
    <scope>NUCLEOTIDE SEQUENCE [LARGE SCALE GENOMIC DNA]</scope>
    <source>
        <strain evidence="12">L-031</strain>
    </source>
</reference>
<keyword evidence="6" id="KW-1015">Disulfide bond</keyword>
<evidence type="ECO:0000256" key="6">
    <source>
        <dbReference type="ARBA" id="ARBA00023157"/>
    </source>
</evidence>
<keyword evidence="7" id="KW-0684">Rhamnose metabolism</keyword>
<protein>
    <submittedName>
        <fullName evidence="11">Rhamnulokinase</fullName>
    </submittedName>
</protein>
<name>A0A5J6L7E6_9MICO</name>
<evidence type="ECO:0000259" key="10">
    <source>
        <dbReference type="Pfam" id="PF02782"/>
    </source>
</evidence>
<dbReference type="InterPro" id="IPR018485">
    <property type="entry name" value="FGGY_C"/>
</dbReference>
<dbReference type="GO" id="GO:0004370">
    <property type="term" value="F:glycerol kinase activity"/>
    <property type="evidence" value="ECO:0007669"/>
    <property type="project" value="TreeGrafter"/>
</dbReference>
<evidence type="ECO:0000256" key="8">
    <source>
        <dbReference type="SAM" id="MobiDB-lite"/>
    </source>
</evidence>
<dbReference type="Pfam" id="PF02782">
    <property type="entry name" value="FGGY_C"/>
    <property type="match status" value="1"/>
</dbReference>
<dbReference type="SUPFAM" id="SSF53067">
    <property type="entry name" value="Actin-like ATPase domain"/>
    <property type="match status" value="2"/>
</dbReference>
<sequence length="501" mass="51112">MPAPSPAAFLAVDLGSASGRVMLGVLDAGIRRLSVREVARFANRPVPRPEGLAWDIDSLWDDVLAGLARGCAAAASAGATVRGIGVDSWGVDYVRLGADGGMRPFARHHRDVDPAFAAVTSASRDVAADYAATGVLDQAINTAHQLRQDARDGVGAPDDTILLIADAFVHLLTGAVAAERSLASTTALVDRAHGEWSPALTAGLPARLPALVPAGHPAGSTTTDVTARLGVSEPVPVFFVTSHDTAAAFSAVVGAGGSAELEGVVACGSWAVAGAAVAEPVLTEAARTCGFTQETGAEGATLLVKNLSGMWLLQQVTREWAVQDGLVEWPLARLSELLEDAAASRYAGCFDPADPALGTPGGLIDRLHARCAADVGSPPQTRADLARAILASLAHAYARTMTEIRRLTGRPVARIRLVGGGARGDLLAALTAAAAGVPVTAGPAEASVRGILLQLAVAAGALPDLAAARALDVDDGEPLPREYPPPAMRLSASRPVPEGAP</sequence>
<feature type="domain" description="Carbohydrate kinase FGGY C-terminal" evidence="10">
    <location>
        <begin position="264"/>
        <end position="459"/>
    </location>
</feature>
<evidence type="ECO:0000313" key="12">
    <source>
        <dbReference type="Proteomes" id="UP000325516"/>
    </source>
</evidence>
<organism evidence="11 12">
    <name type="scientific">Microbacterium lushaniae</name>
    <dbReference type="NCBI Taxonomy" id="2614639"/>
    <lineage>
        <taxon>Bacteria</taxon>
        <taxon>Bacillati</taxon>
        <taxon>Actinomycetota</taxon>
        <taxon>Actinomycetes</taxon>
        <taxon>Micrococcales</taxon>
        <taxon>Microbacteriaceae</taxon>
        <taxon>Microbacterium</taxon>
    </lineage>
</organism>
<dbReference type="Proteomes" id="UP000325516">
    <property type="component" value="Chromosome"/>
</dbReference>
<keyword evidence="12" id="KW-1185">Reference proteome</keyword>
<feature type="region of interest" description="Disordered" evidence="8">
    <location>
        <begin position="473"/>
        <end position="501"/>
    </location>
</feature>
<evidence type="ECO:0000256" key="5">
    <source>
        <dbReference type="ARBA" id="ARBA00022840"/>
    </source>
</evidence>
<keyword evidence="3" id="KW-0547">Nucleotide-binding</keyword>
<dbReference type="AlphaFoldDB" id="A0A5J6L7E6"/>
<keyword evidence="5" id="KW-0067">ATP-binding</keyword>
<dbReference type="EMBL" id="CP044232">
    <property type="protein sequence ID" value="QEW04375.1"/>
    <property type="molecule type" value="Genomic_DNA"/>
</dbReference>
<proteinExistence type="inferred from homology"/>
<dbReference type="InterPro" id="IPR013449">
    <property type="entry name" value="Rhamnulokinase"/>
</dbReference>
<dbReference type="GO" id="GO:0005524">
    <property type="term" value="F:ATP binding"/>
    <property type="evidence" value="ECO:0007669"/>
    <property type="project" value="UniProtKB-KW"/>
</dbReference>
<dbReference type="CDD" id="cd07771">
    <property type="entry name" value="ASKHA_NBD_FGGY_RhaB-like"/>
    <property type="match status" value="1"/>
</dbReference>
<dbReference type="PANTHER" id="PTHR10196:SF93">
    <property type="entry name" value="L-RHAMNULOKINASE"/>
    <property type="match status" value="1"/>
</dbReference>
<evidence type="ECO:0000256" key="4">
    <source>
        <dbReference type="ARBA" id="ARBA00022777"/>
    </source>
</evidence>
<dbReference type="InterPro" id="IPR018484">
    <property type="entry name" value="FGGY_N"/>
</dbReference>
<evidence type="ECO:0000256" key="7">
    <source>
        <dbReference type="ARBA" id="ARBA00023308"/>
    </source>
</evidence>
<dbReference type="RefSeq" id="WP_150926454.1">
    <property type="nucleotide sequence ID" value="NZ_CP044232.1"/>
</dbReference>
<dbReference type="Gene3D" id="3.30.420.40">
    <property type="match status" value="2"/>
</dbReference>
<evidence type="ECO:0000256" key="2">
    <source>
        <dbReference type="ARBA" id="ARBA00022679"/>
    </source>
</evidence>
<evidence type="ECO:0000259" key="9">
    <source>
        <dbReference type="Pfam" id="PF00370"/>
    </source>
</evidence>
<keyword evidence="2" id="KW-0808">Transferase</keyword>